<dbReference type="InterPro" id="IPR014002">
    <property type="entry name" value="Agenet_dom_plant"/>
</dbReference>
<dbReference type="InterPro" id="IPR011013">
    <property type="entry name" value="Gal_mutarotase_sf_dom"/>
</dbReference>
<evidence type="ECO:0000313" key="6">
    <source>
        <dbReference type="Proteomes" id="UP000007305"/>
    </source>
</evidence>
<proteinExistence type="evidence at protein level"/>
<feature type="domain" description="Agenet" evidence="4">
    <location>
        <begin position="632"/>
        <end position="688"/>
    </location>
</feature>
<sequence length="912" mass="102213">MSHDELADKEPSSSEEFQLAPTDSKFRSLSPAPIPIPASPGIRSLVDSGAKAKSQKSNQTHPKTPIQLRHAACLARNPSPSHTTPHWSAAALPPLRVSASIIHRPAASTALRVYRAKHQPYRPPLCIGLRGIGNSTPHRRLHTGNSARVDSPHRVLHFCSNSGFGVLLLGAHDLAADRPSTQAVMKKIIDVPMSGGVEPEVDKYLFIFLKFIATVIPTIEYDYTMDVDLGNGGSLWVRLTNVGATVTLFLVPDKNGVLADVVLGFDSLDPYLRHKDKIKVRYLELQDADETGNLEEWVMLTRVAKPDQLGLRFLGRPMVRPQRVEQSKASCFDVGAIVDAWWHGGWWEGIMLCQVGSGRLQVYFPGENRTAEFGEDELRCSLEWVGNKWNPLKGRKDVTSKLTSTADCGSECLIGKQDPLNFYVPKNSEPQLERHQYDKGGIEKSSVSTISRDQKRVLADLTNDLKLDNLRWRPRKRSRRSGSRKQSDTSSGSSSGDMDLFSPSPVEALVSMTQFVQHVTSFHVEHKIAVSLHGLRPRFAVTTHWTWTCTDVTHLVHVLLQLRFAWCGELIRYARAVAAHYVCSVKGLCFDLFIIRCEWVMLTRVAKPDQLGLRFLGRPMVRPQRVEQSKASCFDVGAIVDAWWHGGWWEGIMLCQVGSGRLQVYFPGANRTAEFGEDELRCSLEWVGNKWNPLKGRKDVTSKLTSTADCGSECLIGKQDPLNFYVPKNSEPQLERHQYDKGGIEKSSVSTISRDQKRVLADLTNDLKLDNLRWRPRKRSRRSGSRKQSDTSSGSSSGDMDLFSPSPVEALVSMTQFVQHVTSFHVEHKIAVSLHGLRPRFAVTTHWTWTCTDVTHLVHVLLQLRFAWCGELIRYARAVAAHYVCSVKGLCFDLFIIRGGNRAFNACWRCTV</sequence>
<dbReference type="Pfam" id="PF03987">
    <property type="entry name" value="Autophagy_act_C"/>
    <property type="match status" value="1"/>
</dbReference>
<dbReference type="Gene3D" id="2.70.98.10">
    <property type="match status" value="1"/>
</dbReference>
<feature type="compositionally biased region" description="Low complexity" evidence="3">
    <location>
        <begin position="488"/>
        <end position="499"/>
    </location>
</feature>
<dbReference type="SMART" id="SM00743">
    <property type="entry name" value="Agenet"/>
    <property type="match status" value="2"/>
</dbReference>
<dbReference type="InterPro" id="IPR014718">
    <property type="entry name" value="GH-type_carb-bd"/>
</dbReference>
<dbReference type="SUPFAM" id="SSF74650">
    <property type="entry name" value="Galactose mutarotase-like"/>
    <property type="match status" value="1"/>
</dbReference>
<evidence type="ECO:0000313" key="5">
    <source>
        <dbReference type="EnsemblPlants" id="Zm00001eb269920_P001"/>
    </source>
</evidence>
<reference evidence="6" key="1">
    <citation type="journal article" date="2009" name="Science">
        <title>The B73 maize genome: complexity, diversity, and dynamics.</title>
        <authorList>
            <person name="Schnable P.S."/>
            <person name="Ware D."/>
            <person name="Fulton R.S."/>
            <person name="Stein J.C."/>
            <person name="Wei F."/>
            <person name="Pasternak S."/>
            <person name="Liang C."/>
            <person name="Zhang J."/>
            <person name="Fulton L."/>
            <person name="Graves T.A."/>
            <person name="Minx P."/>
            <person name="Reily A.D."/>
            <person name="Courtney L."/>
            <person name="Kruchowski S.S."/>
            <person name="Tomlinson C."/>
            <person name="Strong C."/>
            <person name="Delehaunty K."/>
            <person name="Fronick C."/>
            <person name="Courtney B."/>
            <person name="Rock S.M."/>
            <person name="Belter E."/>
            <person name="Du F."/>
            <person name="Kim K."/>
            <person name="Abbott R.M."/>
            <person name="Cotton M."/>
            <person name="Levy A."/>
            <person name="Marchetto P."/>
            <person name="Ochoa K."/>
            <person name="Jackson S.M."/>
            <person name="Gillam B."/>
            <person name="Chen W."/>
            <person name="Yan L."/>
            <person name="Higginbotham J."/>
            <person name="Cardenas M."/>
            <person name="Waligorski J."/>
            <person name="Applebaum E."/>
            <person name="Phelps L."/>
            <person name="Falcone J."/>
            <person name="Kanchi K."/>
            <person name="Thane T."/>
            <person name="Scimone A."/>
            <person name="Thane N."/>
            <person name="Henke J."/>
            <person name="Wang T."/>
            <person name="Ruppert J."/>
            <person name="Shah N."/>
            <person name="Rotter K."/>
            <person name="Hodges J."/>
            <person name="Ingenthron E."/>
            <person name="Cordes M."/>
            <person name="Kohlberg S."/>
            <person name="Sgro J."/>
            <person name="Delgado B."/>
            <person name="Mead K."/>
            <person name="Chinwalla A."/>
            <person name="Leonard S."/>
            <person name="Crouse K."/>
            <person name="Collura K."/>
            <person name="Kudrna D."/>
            <person name="Currie J."/>
            <person name="He R."/>
            <person name="Angelova A."/>
            <person name="Rajasekar S."/>
            <person name="Mueller T."/>
            <person name="Lomeli R."/>
            <person name="Scara G."/>
            <person name="Ko A."/>
            <person name="Delaney K."/>
            <person name="Wissotski M."/>
            <person name="Lopez G."/>
            <person name="Campos D."/>
            <person name="Braidotti M."/>
            <person name="Ashley E."/>
            <person name="Golser W."/>
            <person name="Kim H."/>
            <person name="Lee S."/>
            <person name="Lin J."/>
            <person name="Dujmic Z."/>
            <person name="Kim W."/>
            <person name="Talag J."/>
            <person name="Zuccolo A."/>
            <person name="Fan C."/>
            <person name="Sebastian A."/>
            <person name="Kramer M."/>
            <person name="Spiegel L."/>
            <person name="Nascimento L."/>
            <person name="Zutavern T."/>
            <person name="Miller B."/>
            <person name="Ambroise C."/>
            <person name="Muller S."/>
            <person name="Spooner W."/>
            <person name="Narechania A."/>
            <person name="Ren L."/>
            <person name="Wei S."/>
            <person name="Kumari S."/>
            <person name="Faga B."/>
            <person name="Levy M.J."/>
            <person name="McMahan L."/>
            <person name="Van Buren P."/>
            <person name="Vaughn M.W."/>
            <person name="Ying K."/>
            <person name="Yeh C.-T."/>
            <person name="Emrich S.J."/>
            <person name="Jia Y."/>
            <person name="Kalyanaraman A."/>
            <person name="Hsia A.-P."/>
            <person name="Barbazuk W.B."/>
            <person name="Baucom R.S."/>
            <person name="Brutnell T.P."/>
            <person name="Carpita N.C."/>
            <person name="Chaparro C."/>
            <person name="Chia J.-M."/>
            <person name="Deragon J.-M."/>
            <person name="Estill J.C."/>
            <person name="Fu Y."/>
            <person name="Jeddeloh J.A."/>
            <person name="Han Y."/>
            <person name="Lee H."/>
            <person name="Li P."/>
            <person name="Lisch D.R."/>
            <person name="Liu S."/>
            <person name="Liu Z."/>
            <person name="Nagel D.H."/>
            <person name="McCann M.C."/>
            <person name="SanMiguel P."/>
            <person name="Myers A.M."/>
            <person name="Nettleton D."/>
            <person name="Nguyen J."/>
            <person name="Penning B.W."/>
            <person name="Ponnala L."/>
            <person name="Schneider K.L."/>
            <person name="Schwartz D.C."/>
            <person name="Sharma A."/>
            <person name="Soderlund C."/>
            <person name="Springer N.M."/>
            <person name="Sun Q."/>
            <person name="Wang H."/>
            <person name="Waterman M."/>
            <person name="Westerman R."/>
            <person name="Wolfgruber T.K."/>
            <person name="Yang L."/>
            <person name="Yu Y."/>
            <person name="Zhang L."/>
            <person name="Zhou S."/>
            <person name="Zhu Q."/>
            <person name="Bennetzen J.L."/>
            <person name="Dawe R.K."/>
            <person name="Jiang J."/>
            <person name="Jiang N."/>
            <person name="Presting G.G."/>
            <person name="Wessler S.R."/>
            <person name="Aluru S."/>
            <person name="Martienssen R.A."/>
            <person name="Clifton S.W."/>
            <person name="McCombie W.R."/>
            <person name="Wing R.A."/>
            <person name="Wilson R.K."/>
        </authorList>
    </citation>
    <scope>NUCLEOTIDE SEQUENCE [LARGE SCALE GENOMIC DNA]</scope>
    <source>
        <strain evidence="6">cv. B73</strain>
    </source>
</reference>
<evidence type="ECO:0000256" key="1">
    <source>
        <dbReference type="ARBA" id="ARBA00022786"/>
    </source>
</evidence>
<feature type="compositionally biased region" description="Basic residues" evidence="3">
    <location>
        <begin position="774"/>
        <end position="785"/>
    </location>
</feature>
<dbReference type="PANTHER" id="PTHR31917:SF58">
    <property type="entry name" value="AGENET AND BROMO-ADJACENT HOMOLOGY (BAH) DOMAIN-CONTAINING PROTEIN"/>
    <property type="match status" value="1"/>
</dbReference>
<evidence type="ECO:0000256" key="3">
    <source>
        <dbReference type="SAM" id="MobiDB-lite"/>
    </source>
</evidence>
<reference evidence="5" key="2">
    <citation type="submission" date="2019-07" db="EMBL/GenBank/DDBJ databases">
        <authorList>
            <person name="Seetharam A."/>
            <person name="Woodhouse M."/>
            <person name="Cannon E."/>
        </authorList>
    </citation>
    <scope>NUCLEOTIDE SEQUENCE [LARGE SCALE GENOMIC DNA]</scope>
    <source>
        <strain evidence="5">cv. B73</strain>
    </source>
</reference>
<keyword evidence="2" id="KW-0072">Autophagy</keyword>
<dbReference type="Proteomes" id="UP000007305">
    <property type="component" value="Chromosome 6"/>
</dbReference>
<dbReference type="AlphaFoldDB" id="A0A804PVR2"/>
<dbReference type="GO" id="GO:0019787">
    <property type="term" value="F:ubiquitin-like protein transferase activity"/>
    <property type="evidence" value="ECO:0007669"/>
    <property type="project" value="InterPro"/>
</dbReference>
<dbReference type="GO" id="GO:0006914">
    <property type="term" value="P:autophagy"/>
    <property type="evidence" value="ECO:0007669"/>
    <property type="project" value="UniProtKB-KW"/>
</dbReference>
<keyword evidence="6" id="KW-1185">Reference proteome</keyword>
<organism evidence="5 6">
    <name type="scientific">Zea mays</name>
    <name type="common">Maize</name>
    <dbReference type="NCBI Taxonomy" id="4577"/>
    <lineage>
        <taxon>Eukaryota</taxon>
        <taxon>Viridiplantae</taxon>
        <taxon>Streptophyta</taxon>
        <taxon>Embryophyta</taxon>
        <taxon>Tracheophyta</taxon>
        <taxon>Spermatophyta</taxon>
        <taxon>Magnoliopsida</taxon>
        <taxon>Liliopsida</taxon>
        <taxon>Poales</taxon>
        <taxon>Poaceae</taxon>
        <taxon>PACMAD clade</taxon>
        <taxon>Panicoideae</taxon>
        <taxon>Andropogonodae</taxon>
        <taxon>Andropogoneae</taxon>
        <taxon>Tripsacinae</taxon>
        <taxon>Zea</taxon>
    </lineage>
</organism>
<dbReference type="InterPro" id="IPR007135">
    <property type="entry name" value="Atg3/Atg10"/>
</dbReference>
<dbReference type="InParanoid" id="A0A804PVR2"/>
<feature type="domain" description="Agenet" evidence="4">
    <location>
        <begin position="330"/>
        <end position="386"/>
    </location>
</feature>
<reference evidence="5" key="3">
    <citation type="submission" date="2021-05" db="UniProtKB">
        <authorList>
            <consortium name="EnsemblPlants"/>
        </authorList>
    </citation>
    <scope>IDENTIFICATION</scope>
    <source>
        <strain evidence="5">cv. B73</strain>
    </source>
</reference>
<name>A0A804PVR2_MAIZE</name>
<keyword evidence="7" id="KW-1267">Proteomics identification</keyword>
<feature type="compositionally biased region" description="Low complexity" evidence="3">
    <location>
        <begin position="790"/>
        <end position="801"/>
    </location>
</feature>
<feature type="region of interest" description="Disordered" evidence="3">
    <location>
        <begin position="774"/>
        <end position="801"/>
    </location>
</feature>
<feature type="compositionally biased region" description="Basic residues" evidence="3">
    <location>
        <begin position="472"/>
        <end position="483"/>
    </location>
</feature>
<evidence type="ECO:0000256" key="2">
    <source>
        <dbReference type="ARBA" id="ARBA00023006"/>
    </source>
</evidence>
<dbReference type="EnsemblPlants" id="Zm00001eb269920_T001">
    <property type="protein sequence ID" value="Zm00001eb269920_P001"/>
    <property type="gene ID" value="Zm00001eb269920"/>
</dbReference>
<protein>
    <recommendedName>
        <fullName evidence="4">Agenet domain-containing protein</fullName>
    </recommendedName>
</protein>
<dbReference type="Gramene" id="Zm00001eb269920_T001">
    <property type="protein sequence ID" value="Zm00001eb269920_P001"/>
    <property type="gene ID" value="Zm00001eb269920"/>
</dbReference>
<evidence type="ECO:0007829" key="7">
    <source>
        <dbReference type="PeptideAtlas" id="A0A804PVR2"/>
    </source>
</evidence>
<feature type="region of interest" description="Disordered" evidence="3">
    <location>
        <begin position="472"/>
        <end position="499"/>
    </location>
</feature>
<dbReference type="GO" id="GO:0005975">
    <property type="term" value="P:carbohydrate metabolic process"/>
    <property type="evidence" value="ECO:0007669"/>
    <property type="project" value="InterPro"/>
</dbReference>
<feature type="region of interest" description="Disordered" evidence="3">
    <location>
        <begin position="1"/>
        <end position="65"/>
    </location>
</feature>
<accession>A0A804PVR2</accession>
<feature type="compositionally biased region" description="Basic and acidic residues" evidence="3">
    <location>
        <begin position="1"/>
        <end position="12"/>
    </location>
</feature>
<dbReference type="GO" id="GO:0030246">
    <property type="term" value="F:carbohydrate binding"/>
    <property type="evidence" value="ECO:0007669"/>
    <property type="project" value="InterPro"/>
</dbReference>
<evidence type="ECO:0000259" key="4">
    <source>
        <dbReference type="SMART" id="SM00743"/>
    </source>
</evidence>
<dbReference type="PANTHER" id="PTHR31917">
    <property type="entry name" value="AGENET DOMAIN-CONTAINING PROTEIN-RELATED"/>
    <property type="match status" value="1"/>
</dbReference>
<keyword evidence="1" id="KW-0833">Ubl conjugation pathway</keyword>